<dbReference type="PANTHER" id="PTHR11727">
    <property type="entry name" value="DIMETHYLADENOSINE TRANSFERASE"/>
    <property type="match status" value="1"/>
</dbReference>
<evidence type="ECO:0000256" key="2">
    <source>
        <dbReference type="ARBA" id="ARBA00022603"/>
    </source>
</evidence>
<dbReference type="GO" id="GO:0034245">
    <property type="term" value="C:mitochondrial DNA-directed RNA polymerase complex"/>
    <property type="evidence" value="ECO:0007669"/>
    <property type="project" value="EnsemblFungi"/>
</dbReference>
<dbReference type="PROSITE" id="PS51689">
    <property type="entry name" value="SAM_RNA_A_N6_MT"/>
    <property type="match status" value="1"/>
</dbReference>
<comment type="subcellular location">
    <subcellularLocation>
        <location evidence="1">Mitochondrion</location>
    </subcellularLocation>
</comment>
<dbReference type="EC" id="2.1.1.-" evidence="8"/>
<keyword evidence="2 7" id="KW-0489">Methyltransferase</keyword>
<evidence type="ECO:0000256" key="1">
    <source>
        <dbReference type="ARBA" id="ARBA00004173"/>
    </source>
</evidence>
<gene>
    <name evidence="9" type="ORF">ZYGR_0AD04160</name>
</gene>
<dbReference type="GO" id="GO:0034246">
    <property type="term" value="F:mitochondrial transcription factor activity"/>
    <property type="evidence" value="ECO:0007669"/>
    <property type="project" value="EnsemblFungi"/>
</dbReference>
<evidence type="ECO:0000313" key="10">
    <source>
        <dbReference type="Proteomes" id="UP000187013"/>
    </source>
</evidence>
<organism evidence="9 10">
    <name type="scientific">Zygosaccharomyces rouxii</name>
    <dbReference type="NCBI Taxonomy" id="4956"/>
    <lineage>
        <taxon>Eukaryota</taxon>
        <taxon>Fungi</taxon>
        <taxon>Dikarya</taxon>
        <taxon>Ascomycota</taxon>
        <taxon>Saccharomycotina</taxon>
        <taxon>Saccharomycetes</taxon>
        <taxon>Saccharomycetales</taxon>
        <taxon>Saccharomycetaceae</taxon>
        <taxon>Zygosaccharomyces</taxon>
    </lineage>
</organism>
<feature type="binding site" evidence="7">
    <location>
        <position position="101"/>
    </location>
    <ligand>
        <name>S-adenosyl-L-methionine</name>
        <dbReference type="ChEBI" id="CHEBI:59789"/>
    </ligand>
</feature>
<reference evidence="9 10" key="1">
    <citation type="submission" date="2016-08" db="EMBL/GenBank/DDBJ databases">
        <title>Draft genome sequence of allopolyploid Zygosaccharomyces rouxii.</title>
        <authorList>
            <person name="Watanabe J."/>
            <person name="Uehara K."/>
            <person name="Mogi Y."/>
            <person name="Tsukioka Y."/>
        </authorList>
    </citation>
    <scope>NUCLEOTIDE SEQUENCE [LARGE SCALE GENOMIC DNA]</scope>
    <source>
        <strain evidence="9 10">NBRC 110957</strain>
    </source>
</reference>
<feature type="binding site" evidence="7">
    <location>
        <position position="23"/>
    </location>
    <ligand>
        <name>S-adenosyl-L-methionine</name>
        <dbReference type="ChEBI" id="CHEBI:59789"/>
    </ligand>
</feature>
<sequence length="341" mass="39550">MSLPVGSYTQLSKIKHFYGSKFLLNEKIHDKILDKLKIEKIFKTPGEMKVLDLYPGPGQHSAVFYNRYKPKQYGVMEARPDFLKTLKIQYERSPIQIFAKDPYEWTSYTDLIDSEKAFVPEKQPHESLNDKFLIIANLTNSAHEGLLMQWFNCIGNTNWLQRFGLVKMLLWVPISSAAKLLAAPGMHLRSKCSVVREAFTDTNLVAISDGSEREQFDDALWKSSDPLIFQNEDTYPQRGKGIALLEVNPKKHTTDLDNWDYVTKHLLILRKTRLRDAVESLGHGAKDYFSQKVEDPTFLDKYPVDLTNDDFKYLANLFNLWPFKPDVYMDFIDIYQEEGVM</sequence>
<dbReference type="Proteomes" id="UP000187013">
    <property type="component" value="Unassembled WGS sequence"/>
</dbReference>
<evidence type="ECO:0000256" key="7">
    <source>
        <dbReference type="PROSITE-ProRule" id="PRU01026"/>
    </source>
</evidence>
<name>A0A1Q3A6I5_ZYGRO</name>
<dbReference type="EMBL" id="BDGX01000030">
    <property type="protein sequence ID" value="GAV51233.1"/>
    <property type="molecule type" value="Genomic_DNA"/>
</dbReference>
<comment type="similarity">
    <text evidence="7 8">Belongs to the class I-like SAM-binding methyltransferase superfamily. rRNA adenine N(6)-methyltransferase family.</text>
</comment>
<dbReference type="Gene3D" id="3.40.50.150">
    <property type="entry name" value="Vaccinia Virus protein VP39"/>
    <property type="match status" value="1"/>
</dbReference>
<dbReference type="InterPro" id="IPR001737">
    <property type="entry name" value="KsgA/Erm"/>
</dbReference>
<evidence type="ECO:0000256" key="3">
    <source>
        <dbReference type="ARBA" id="ARBA00022679"/>
    </source>
</evidence>
<evidence type="ECO:0000256" key="5">
    <source>
        <dbReference type="ARBA" id="ARBA00022884"/>
    </source>
</evidence>
<proteinExistence type="inferred from homology"/>
<feature type="binding site" evidence="7">
    <location>
        <position position="21"/>
    </location>
    <ligand>
        <name>S-adenosyl-L-methionine</name>
        <dbReference type="ChEBI" id="CHEBI:59789"/>
    </ligand>
</feature>
<dbReference type="AlphaFoldDB" id="A0A1Q3A6I5"/>
<comment type="function">
    <text evidence="6">Mitochondrial transcription factor that confers selective promoter recognition on the core subunit of the yeast mitochondrial RNA polymerase. Interacts with DNA in a non-specific manner.</text>
</comment>
<dbReference type="InterPro" id="IPR029063">
    <property type="entry name" value="SAM-dependent_MTases_sf"/>
</dbReference>
<dbReference type="GO" id="GO:0000179">
    <property type="term" value="F:rRNA (adenine-N6,N6-)-dimethyltransferase activity"/>
    <property type="evidence" value="ECO:0007669"/>
    <property type="project" value="UniProtKB-UniRule"/>
</dbReference>
<accession>A0A1Q3A6I5</accession>
<evidence type="ECO:0000256" key="6">
    <source>
        <dbReference type="ARBA" id="ARBA00024915"/>
    </source>
</evidence>
<dbReference type="InterPro" id="IPR023165">
    <property type="entry name" value="rRNA_Ade_diMease-like_C"/>
</dbReference>
<comment type="caution">
    <text evidence="7">Lacks conserved residue(s) required for the propagation of feature annotation.</text>
</comment>
<keyword evidence="4 7" id="KW-0949">S-adenosyl-L-methionine</keyword>
<dbReference type="GO" id="GO:0005759">
    <property type="term" value="C:mitochondrial matrix"/>
    <property type="evidence" value="ECO:0007669"/>
    <property type="project" value="EnsemblFungi"/>
</dbReference>
<comment type="caution">
    <text evidence="9">The sequence shown here is derived from an EMBL/GenBank/DDBJ whole genome shotgun (WGS) entry which is preliminary data.</text>
</comment>
<feature type="binding site" evidence="7">
    <location>
        <position position="77"/>
    </location>
    <ligand>
        <name>S-adenosyl-L-methionine</name>
        <dbReference type="ChEBI" id="CHEBI:59789"/>
    </ligand>
</feature>
<dbReference type="Pfam" id="PF00398">
    <property type="entry name" value="RrnaAD"/>
    <property type="match status" value="1"/>
</dbReference>
<evidence type="ECO:0000313" key="9">
    <source>
        <dbReference type="EMBL" id="GAV51233.1"/>
    </source>
</evidence>
<keyword evidence="8" id="KW-0698">rRNA processing</keyword>
<dbReference type="GO" id="GO:0032786">
    <property type="term" value="P:positive regulation of DNA-templated transcription, elongation"/>
    <property type="evidence" value="ECO:0007669"/>
    <property type="project" value="EnsemblFungi"/>
</dbReference>
<keyword evidence="5 7" id="KW-0694">RNA-binding</keyword>
<dbReference type="PANTHER" id="PTHR11727:SF17">
    <property type="entry name" value="DIMETHYLADENOSINE TRANSFERASE 1, MITOCHONDRIAL"/>
    <property type="match status" value="1"/>
</dbReference>
<dbReference type="OMA" id="WDYVTKH"/>
<dbReference type="GO" id="GO:0005758">
    <property type="term" value="C:mitochondrial intermembrane space"/>
    <property type="evidence" value="ECO:0007669"/>
    <property type="project" value="EnsemblFungi"/>
</dbReference>
<dbReference type="eggNOG" id="ENOG502QY7G">
    <property type="taxonomic scope" value="Eukaryota"/>
</dbReference>
<feature type="binding site" evidence="7">
    <location>
        <position position="137"/>
    </location>
    <ligand>
        <name>S-adenosyl-L-methionine</name>
        <dbReference type="ChEBI" id="CHEBI:59789"/>
    </ligand>
</feature>
<evidence type="ECO:0000256" key="4">
    <source>
        <dbReference type="ARBA" id="ARBA00022691"/>
    </source>
</evidence>
<dbReference type="SUPFAM" id="SSF53335">
    <property type="entry name" value="S-adenosyl-L-methionine-dependent methyltransferases"/>
    <property type="match status" value="1"/>
</dbReference>
<keyword evidence="3 7" id="KW-0808">Transferase</keyword>
<protein>
    <recommendedName>
        <fullName evidence="8">rRNA adenine N(6)-methyltransferase</fullName>
        <ecNumber evidence="8">2.1.1.-</ecNumber>
    </recommendedName>
</protein>
<dbReference type="OrthoDB" id="16079at2759"/>
<dbReference type="GO" id="GO:0006391">
    <property type="term" value="P:transcription initiation at mitochondrial promoter"/>
    <property type="evidence" value="ECO:0007669"/>
    <property type="project" value="EnsemblFungi"/>
</dbReference>
<dbReference type="Gene3D" id="1.10.8.100">
    <property type="entry name" value="Ribosomal RNA adenine dimethylase-like, domain 2"/>
    <property type="match status" value="1"/>
</dbReference>
<evidence type="ECO:0000256" key="8">
    <source>
        <dbReference type="RuleBase" id="RU362106"/>
    </source>
</evidence>
<dbReference type="GO" id="GO:0003723">
    <property type="term" value="F:RNA binding"/>
    <property type="evidence" value="ECO:0007669"/>
    <property type="project" value="UniProtKB-UniRule"/>
</dbReference>